<evidence type="ECO:0000256" key="3">
    <source>
        <dbReference type="ARBA" id="ARBA00022723"/>
    </source>
</evidence>
<organism evidence="8 9">
    <name type="scientific">Pseudonocardia eucalypti</name>
    <dbReference type="NCBI Taxonomy" id="648755"/>
    <lineage>
        <taxon>Bacteria</taxon>
        <taxon>Bacillati</taxon>
        <taxon>Actinomycetota</taxon>
        <taxon>Actinomycetes</taxon>
        <taxon>Pseudonocardiales</taxon>
        <taxon>Pseudonocardiaceae</taxon>
        <taxon>Pseudonocardia</taxon>
    </lineage>
</organism>
<dbReference type="Gene3D" id="3.30.70.20">
    <property type="match status" value="1"/>
</dbReference>
<evidence type="ECO:0008006" key="10">
    <source>
        <dbReference type="Google" id="ProtNLM"/>
    </source>
</evidence>
<dbReference type="Pfam" id="PF13459">
    <property type="entry name" value="Fer4_15"/>
    <property type="match status" value="1"/>
</dbReference>
<evidence type="ECO:0000256" key="7">
    <source>
        <dbReference type="ARBA" id="ARBA00023291"/>
    </source>
</evidence>
<dbReference type="PANTHER" id="PTHR36923">
    <property type="entry name" value="FERREDOXIN"/>
    <property type="match status" value="1"/>
</dbReference>
<keyword evidence="3" id="KW-0479">Metal-binding</keyword>
<evidence type="ECO:0000313" key="9">
    <source>
        <dbReference type="Proteomes" id="UP001428817"/>
    </source>
</evidence>
<evidence type="ECO:0000313" key="8">
    <source>
        <dbReference type="EMBL" id="GAA5165859.1"/>
    </source>
</evidence>
<keyword evidence="6" id="KW-0411">Iron-sulfur</keyword>
<dbReference type="RefSeq" id="WP_185064940.1">
    <property type="nucleotide sequence ID" value="NZ_BAABJP010000031.1"/>
</dbReference>
<keyword evidence="5" id="KW-0408">Iron</keyword>
<evidence type="ECO:0000256" key="6">
    <source>
        <dbReference type="ARBA" id="ARBA00023014"/>
    </source>
</evidence>
<keyword evidence="4" id="KW-0249">Electron transport</keyword>
<keyword evidence="9" id="KW-1185">Reference proteome</keyword>
<name>A0ABP9QQC7_9PSEU</name>
<keyword evidence="2" id="KW-0813">Transport</keyword>
<accession>A0ABP9QQC7</accession>
<dbReference type="EMBL" id="BAABJP010000031">
    <property type="protein sequence ID" value="GAA5165859.1"/>
    <property type="molecule type" value="Genomic_DNA"/>
</dbReference>
<evidence type="ECO:0000256" key="1">
    <source>
        <dbReference type="ARBA" id="ARBA00001927"/>
    </source>
</evidence>
<protein>
    <recommendedName>
        <fullName evidence="10">Ferredoxin</fullName>
    </recommendedName>
</protein>
<dbReference type="PANTHER" id="PTHR36923:SF3">
    <property type="entry name" value="FERREDOXIN"/>
    <property type="match status" value="1"/>
</dbReference>
<evidence type="ECO:0000256" key="4">
    <source>
        <dbReference type="ARBA" id="ARBA00022982"/>
    </source>
</evidence>
<dbReference type="InterPro" id="IPR051269">
    <property type="entry name" value="Fe-S_cluster_ET"/>
</dbReference>
<comment type="caution">
    <text evidence="8">The sequence shown here is derived from an EMBL/GenBank/DDBJ whole genome shotgun (WGS) entry which is preliminary data.</text>
</comment>
<reference evidence="9" key="1">
    <citation type="journal article" date="2019" name="Int. J. Syst. Evol. Microbiol.">
        <title>The Global Catalogue of Microorganisms (GCM) 10K type strain sequencing project: providing services to taxonomists for standard genome sequencing and annotation.</title>
        <authorList>
            <consortium name="The Broad Institute Genomics Platform"/>
            <consortium name="The Broad Institute Genome Sequencing Center for Infectious Disease"/>
            <person name="Wu L."/>
            <person name="Ma J."/>
        </authorList>
    </citation>
    <scope>NUCLEOTIDE SEQUENCE [LARGE SCALE GENOMIC DNA]</scope>
    <source>
        <strain evidence="9">JCM 18303</strain>
    </source>
</reference>
<evidence type="ECO:0000256" key="2">
    <source>
        <dbReference type="ARBA" id="ARBA00022448"/>
    </source>
</evidence>
<comment type="cofactor">
    <cofactor evidence="1">
        <name>[3Fe-4S] cluster</name>
        <dbReference type="ChEBI" id="CHEBI:21137"/>
    </cofactor>
</comment>
<dbReference type="SUPFAM" id="SSF54862">
    <property type="entry name" value="4Fe-4S ferredoxins"/>
    <property type="match status" value="1"/>
</dbReference>
<dbReference type="Proteomes" id="UP001428817">
    <property type="component" value="Unassembled WGS sequence"/>
</dbReference>
<keyword evidence="7" id="KW-0003">3Fe-4S</keyword>
<gene>
    <name evidence="8" type="ORF">GCM10023321_56420</name>
</gene>
<sequence>MGNHLLVDRKACAGHGLCYSVAPDVLDADDQGDPVVTADPVPDDRFDEADAAVDACPERALSWERD</sequence>
<evidence type="ECO:0000256" key="5">
    <source>
        <dbReference type="ARBA" id="ARBA00023004"/>
    </source>
</evidence>
<proteinExistence type="predicted"/>